<comment type="caution">
    <text evidence="5">The sequence shown here is derived from an EMBL/GenBank/DDBJ whole genome shotgun (WGS) entry which is preliminary data.</text>
</comment>
<dbReference type="Proteomes" id="UP001500738">
    <property type="component" value="Unassembled WGS sequence"/>
</dbReference>
<organism evidence="5 6">
    <name type="scientific">Sphingopyxis soli</name>
    <dbReference type="NCBI Taxonomy" id="592051"/>
    <lineage>
        <taxon>Bacteria</taxon>
        <taxon>Pseudomonadati</taxon>
        <taxon>Pseudomonadota</taxon>
        <taxon>Alphaproteobacteria</taxon>
        <taxon>Sphingomonadales</taxon>
        <taxon>Sphingomonadaceae</taxon>
        <taxon>Sphingopyxis</taxon>
    </lineage>
</organism>
<dbReference type="InterPro" id="IPR016166">
    <property type="entry name" value="FAD-bd_PCMH"/>
</dbReference>
<dbReference type="PANTHER" id="PTHR43716:SF2">
    <property type="entry name" value="BLL6224 PROTEIN"/>
    <property type="match status" value="1"/>
</dbReference>
<sequence>MLSTPTGGRTAFFGKYAQVSHPPSPRLLQALADLLGPKGFSVDADAMAPWLTDWRGKYHGQAAAMLSPVSTDEVAEIVRLCAAEGAAIVPQGGNSGMVGGATPDASGHQLLLSLRRMNRIRSIDAAARTAVAEAGVVLENFHHAALDVGLRFPLTLGGKGSATIGGLVSTNAGGTQVLRHGTMRALVAGIEAVLPEGSIFDGLAPLKKDNRGYDLRHLLCGAEGTLGIVTAACLHLIPANAARQTAWVGLKSPEAALALLRKLDDGVGDALEGFEIVPKSSLDAVLRHIPQTRAPLANPAPWNALIELAGDDEGALAVPLEATLAAALDAGLIDDVALAKNERESEDFWKLRDSISEAERAEGPALQHDVSVPVDLMPRFIADNPARLAAEFPGVRTTSFGHLGDGNIHHHVQPPAGVDGQAWLAQHGAALSRAVYSHVIELGGSISAEHGIGQMKRDILAELDSPARLHALRAVKAGLDPAGLFNPGKLIG</sequence>
<proteinExistence type="inferred from homology"/>
<dbReference type="PROSITE" id="PS51387">
    <property type="entry name" value="FAD_PCMH"/>
    <property type="match status" value="1"/>
</dbReference>
<dbReference type="PANTHER" id="PTHR43716">
    <property type="entry name" value="D-2-HYDROXYGLUTARATE DEHYDROGENASE, MITOCHONDRIAL"/>
    <property type="match status" value="1"/>
</dbReference>
<dbReference type="InterPro" id="IPR006094">
    <property type="entry name" value="Oxid_FAD_bind_N"/>
</dbReference>
<dbReference type="Gene3D" id="3.30.43.10">
    <property type="entry name" value="Uridine Diphospho-n-acetylenolpyruvylglucosamine Reductase, domain 2"/>
    <property type="match status" value="1"/>
</dbReference>
<protein>
    <submittedName>
        <fullName evidence="5">FAD-binding oxidoreductase</fullName>
    </submittedName>
</protein>
<evidence type="ECO:0000256" key="3">
    <source>
        <dbReference type="ARBA" id="ARBA00022827"/>
    </source>
</evidence>
<evidence type="ECO:0000256" key="1">
    <source>
        <dbReference type="ARBA" id="ARBA00008000"/>
    </source>
</evidence>
<dbReference type="Gene3D" id="3.30.70.2190">
    <property type="match status" value="1"/>
</dbReference>
<dbReference type="InterPro" id="IPR051264">
    <property type="entry name" value="FAD-oxidored/transferase_4"/>
</dbReference>
<gene>
    <name evidence="5" type="ORF">GCM10009115_08590</name>
</gene>
<dbReference type="Pfam" id="PF01565">
    <property type="entry name" value="FAD_binding_4"/>
    <property type="match status" value="1"/>
</dbReference>
<dbReference type="InterPro" id="IPR016169">
    <property type="entry name" value="FAD-bd_PCMH_sub2"/>
</dbReference>
<dbReference type="EMBL" id="BAAAFE010000003">
    <property type="protein sequence ID" value="GAA0862337.1"/>
    <property type="molecule type" value="Genomic_DNA"/>
</dbReference>
<dbReference type="InterPro" id="IPR016167">
    <property type="entry name" value="FAD-bd_PCMH_sub1"/>
</dbReference>
<keyword evidence="6" id="KW-1185">Reference proteome</keyword>
<evidence type="ECO:0000313" key="6">
    <source>
        <dbReference type="Proteomes" id="UP001500738"/>
    </source>
</evidence>
<evidence type="ECO:0000259" key="4">
    <source>
        <dbReference type="PROSITE" id="PS51387"/>
    </source>
</evidence>
<dbReference type="InterPro" id="IPR016164">
    <property type="entry name" value="FAD-linked_Oxase-like_C"/>
</dbReference>
<dbReference type="InterPro" id="IPR016171">
    <property type="entry name" value="Vanillyl_alc_oxidase_C-sub2"/>
</dbReference>
<dbReference type="Gene3D" id="3.30.465.10">
    <property type="match status" value="1"/>
</dbReference>
<evidence type="ECO:0000256" key="2">
    <source>
        <dbReference type="ARBA" id="ARBA00022630"/>
    </source>
</evidence>
<comment type="similarity">
    <text evidence="1">Belongs to the FAD-binding oxidoreductase/transferase type 4 family.</text>
</comment>
<dbReference type="Gene3D" id="3.30.70.2740">
    <property type="match status" value="1"/>
</dbReference>
<dbReference type="InterPro" id="IPR036318">
    <property type="entry name" value="FAD-bd_PCMH-like_sf"/>
</dbReference>
<reference evidence="5 6" key="1">
    <citation type="journal article" date="2019" name="Int. J. Syst. Evol. Microbiol.">
        <title>The Global Catalogue of Microorganisms (GCM) 10K type strain sequencing project: providing services to taxonomists for standard genome sequencing and annotation.</title>
        <authorList>
            <consortium name="The Broad Institute Genomics Platform"/>
            <consortium name="The Broad Institute Genome Sequencing Center for Infectious Disease"/>
            <person name="Wu L."/>
            <person name="Ma J."/>
        </authorList>
    </citation>
    <scope>NUCLEOTIDE SEQUENCE [LARGE SCALE GENOMIC DNA]</scope>
    <source>
        <strain evidence="5 6">JCM 15910</strain>
    </source>
</reference>
<dbReference type="Gene3D" id="1.10.45.10">
    <property type="entry name" value="Vanillyl-alcohol Oxidase, Chain A, domain 4"/>
    <property type="match status" value="1"/>
</dbReference>
<keyword evidence="3" id="KW-0274">FAD</keyword>
<dbReference type="SUPFAM" id="SSF56176">
    <property type="entry name" value="FAD-binding/transporter-associated domain-like"/>
    <property type="match status" value="1"/>
</dbReference>
<dbReference type="Pfam" id="PF02913">
    <property type="entry name" value="FAD-oxidase_C"/>
    <property type="match status" value="1"/>
</dbReference>
<dbReference type="SUPFAM" id="SSF55103">
    <property type="entry name" value="FAD-linked oxidases, C-terminal domain"/>
    <property type="match status" value="1"/>
</dbReference>
<dbReference type="InterPro" id="IPR004113">
    <property type="entry name" value="FAD-bd_oxidored_4_C"/>
</dbReference>
<name>A0ABN1LZN0_9SPHN</name>
<keyword evidence="2" id="KW-0285">Flavoprotein</keyword>
<feature type="domain" description="FAD-binding PCMH-type" evidence="4">
    <location>
        <begin position="58"/>
        <end position="239"/>
    </location>
</feature>
<evidence type="ECO:0000313" key="5">
    <source>
        <dbReference type="EMBL" id="GAA0862337.1"/>
    </source>
</evidence>
<accession>A0ABN1LZN0</accession>